<dbReference type="Proteomes" id="UP000015462">
    <property type="component" value="Unassembled WGS sequence"/>
</dbReference>
<comment type="caution">
    <text evidence="4">Lacks conserved residue(s) required for the propagation of feature annotation.</text>
</comment>
<dbReference type="InterPro" id="IPR003697">
    <property type="entry name" value="Maf-like"/>
</dbReference>
<keyword evidence="6" id="KW-1185">Reference proteome</keyword>
<feature type="active site" description="Proton acceptor" evidence="4">
    <location>
        <position position="71"/>
    </location>
</feature>
<evidence type="ECO:0000256" key="4">
    <source>
        <dbReference type="HAMAP-Rule" id="MF_00528"/>
    </source>
</evidence>
<feature type="site" description="Important for substrate specificity" evidence="4">
    <location>
        <position position="72"/>
    </location>
</feature>
<evidence type="ECO:0000256" key="1">
    <source>
        <dbReference type="ARBA" id="ARBA00001968"/>
    </source>
</evidence>
<keyword evidence="2 4" id="KW-0378">Hydrolase</keyword>
<evidence type="ECO:0000313" key="6">
    <source>
        <dbReference type="Proteomes" id="UP000015462"/>
    </source>
</evidence>
<dbReference type="EC" id="3.6.1.9" evidence="4"/>
<feature type="site" description="Important for substrate specificity" evidence="4">
    <location>
        <position position="12"/>
    </location>
</feature>
<comment type="function">
    <text evidence="4">Nucleoside triphosphate pyrophosphatase that hydrolyzes dTTP and UTP. May have a dual role in cell division arrest and in preventing the incorporation of modified nucleotides into cellular nucleic acids.</text>
</comment>
<organism evidence="5 6">
    <name type="scientific">Cycloclasticus pugetii</name>
    <dbReference type="NCBI Taxonomy" id="34068"/>
    <lineage>
        <taxon>Bacteria</taxon>
        <taxon>Pseudomonadati</taxon>
        <taxon>Pseudomonadota</taxon>
        <taxon>Gammaproteobacteria</taxon>
        <taxon>Thiotrichales</taxon>
        <taxon>Piscirickettsiaceae</taxon>
        <taxon>Cycloclasticus</taxon>
    </lineage>
</organism>
<dbReference type="HAMAP" id="MF_00528">
    <property type="entry name" value="Maf"/>
    <property type="match status" value="1"/>
</dbReference>
<comment type="similarity">
    <text evidence="4">Belongs to the Maf family. YhdE subfamily.</text>
</comment>
<dbReference type="RefSeq" id="WP_016389946.1">
    <property type="nucleotide sequence ID" value="NZ_KE646806.1"/>
</dbReference>
<dbReference type="NCBIfam" id="TIGR00172">
    <property type="entry name" value="maf"/>
    <property type="match status" value="1"/>
</dbReference>
<evidence type="ECO:0000313" key="5">
    <source>
        <dbReference type="EMBL" id="EPD13511.1"/>
    </source>
</evidence>
<dbReference type="Gene3D" id="3.90.950.10">
    <property type="match status" value="1"/>
</dbReference>
<comment type="caution">
    <text evidence="5">The sequence shown here is derived from an EMBL/GenBank/DDBJ whole genome shotgun (WGS) entry which is preliminary data.</text>
</comment>
<sequence>MKRLILASASPRRAELLRQLGVEFNVKPVDIDETPLKGEWPYDYVQRLAIEKAKAAKVFYPEQEVLVLGSDTTVVIEGEILGKPDSKEHALAMLRKLSGKRHTVLTSVAVMGQQNAYVVSESTVTFSTLSDHQLEWYWLTGEPKDKAGAYAIQGKGAVFITELNGSFSGVMGLPIYETAQLLKQHGLDVSQAKTV</sequence>
<comment type="cofactor">
    <cofactor evidence="1 4">
        <name>a divalent metal cation</name>
        <dbReference type="ChEBI" id="CHEBI:60240"/>
    </cofactor>
</comment>
<dbReference type="PIRSF" id="PIRSF006305">
    <property type="entry name" value="Maf"/>
    <property type="match status" value="1"/>
</dbReference>
<name>A0AB33Z3I9_9GAMM</name>
<comment type="subcellular location">
    <subcellularLocation>
        <location evidence="4">Cytoplasm</location>
    </subcellularLocation>
</comment>
<protein>
    <recommendedName>
        <fullName evidence="4">dTTP/UTP pyrophosphatase</fullName>
        <shortName evidence="4">dTTPase/UTPase</shortName>
        <ecNumber evidence="4">3.6.1.9</ecNumber>
    </recommendedName>
    <alternativeName>
        <fullName evidence="4">Nucleoside triphosphate pyrophosphatase</fullName>
    </alternativeName>
    <alternativeName>
        <fullName evidence="4">Nucleotide pyrophosphatase</fullName>
        <shortName evidence="4">Nucleotide PPase</shortName>
    </alternativeName>
</protein>
<dbReference type="InterPro" id="IPR029001">
    <property type="entry name" value="ITPase-like_fam"/>
</dbReference>
<gene>
    <name evidence="5" type="ORF">L196_03221</name>
</gene>
<dbReference type="CDD" id="cd00555">
    <property type="entry name" value="Maf"/>
    <property type="match status" value="1"/>
</dbReference>
<dbReference type="Pfam" id="PF02545">
    <property type="entry name" value="Maf"/>
    <property type="match status" value="1"/>
</dbReference>
<keyword evidence="3 4" id="KW-0546">Nucleotide metabolism</keyword>
<evidence type="ECO:0000256" key="3">
    <source>
        <dbReference type="ARBA" id="ARBA00023080"/>
    </source>
</evidence>
<dbReference type="GO" id="GO:0005737">
    <property type="term" value="C:cytoplasm"/>
    <property type="evidence" value="ECO:0007669"/>
    <property type="project" value="UniProtKB-SubCell"/>
</dbReference>
<dbReference type="PANTHER" id="PTHR43213">
    <property type="entry name" value="BIFUNCTIONAL DTTP/UTP PYROPHOSPHATASE/METHYLTRANSFERASE PROTEIN-RELATED"/>
    <property type="match status" value="1"/>
</dbReference>
<proteinExistence type="inferred from homology"/>
<reference evidence="5 6" key="1">
    <citation type="journal article" date="2013" name="Genome Announc.">
        <title>Genome Sequence of the Pyrene- and Fluoranthene-Degrading Bacterium Cycloclasticus sp. Strain PY97M.</title>
        <authorList>
            <person name="Cui Z."/>
            <person name="Xu G."/>
            <person name="Li Q."/>
            <person name="Gao W."/>
            <person name="Zheng L."/>
        </authorList>
    </citation>
    <scope>NUCLEOTIDE SEQUENCE [LARGE SCALE GENOMIC DNA]</scope>
    <source>
        <strain evidence="5 6">PY97M</strain>
    </source>
</reference>
<evidence type="ECO:0000256" key="2">
    <source>
        <dbReference type="ARBA" id="ARBA00022801"/>
    </source>
</evidence>
<dbReference type="PANTHER" id="PTHR43213:SF5">
    <property type="entry name" value="BIFUNCTIONAL DTTP_UTP PYROPHOSPHATASE_METHYLTRANSFERASE PROTEIN-RELATED"/>
    <property type="match status" value="1"/>
</dbReference>
<dbReference type="SUPFAM" id="SSF52972">
    <property type="entry name" value="ITPase-like"/>
    <property type="match status" value="1"/>
</dbReference>
<feature type="site" description="Important for substrate specificity" evidence="4">
    <location>
        <position position="153"/>
    </location>
</feature>
<dbReference type="AlphaFoldDB" id="A0AB33Z3I9"/>
<dbReference type="GO" id="GO:0047429">
    <property type="term" value="F:nucleoside triphosphate diphosphatase activity"/>
    <property type="evidence" value="ECO:0007669"/>
    <property type="project" value="UniProtKB-EC"/>
</dbReference>
<dbReference type="GO" id="GO:0009117">
    <property type="term" value="P:nucleotide metabolic process"/>
    <property type="evidence" value="ECO:0007669"/>
    <property type="project" value="UniProtKB-KW"/>
</dbReference>
<keyword evidence="4" id="KW-0963">Cytoplasm</keyword>
<comment type="catalytic activity">
    <reaction evidence="4">
        <text>dTTP + H2O = dTMP + diphosphate + H(+)</text>
        <dbReference type="Rhea" id="RHEA:28534"/>
        <dbReference type="ChEBI" id="CHEBI:15377"/>
        <dbReference type="ChEBI" id="CHEBI:15378"/>
        <dbReference type="ChEBI" id="CHEBI:33019"/>
        <dbReference type="ChEBI" id="CHEBI:37568"/>
        <dbReference type="ChEBI" id="CHEBI:63528"/>
        <dbReference type="EC" id="3.6.1.9"/>
    </reaction>
</comment>
<accession>A0AB33Z3I9</accession>
<dbReference type="EMBL" id="ASHL01000002">
    <property type="protein sequence ID" value="EPD13511.1"/>
    <property type="molecule type" value="Genomic_DNA"/>
</dbReference>
<comment type="catalytic activity">
    <reaction evidence="4">
        <text>UTP + H2O = UMP + diphosphate + H(+)</text>
        <dbReference type="Rhea" id="RHEA:29395"/>
        <dbReference type="ChEBI" id="CHEBI:15377"/>
        <dbReference type="ChEBI" id="CHEBI:15378"/>
        <dbReference type="ChEBI" id="CHEBI:33019"/>
        <dbReference type="ChEBI" id="CHEBI:46398"/>
        <dbReference type="ChEBI" id="CHEBI:57865"/>
        <dbReference type="EC" id="3.6.1.9"/>
    </reaction>
</comment>